<dbReference type="Proteomes" id="UP000663831">
    <property type="component" value="Unassembled WGS sequence"/>
</dbReference>
<organism evidence="1 2">
    <name type="scientific">Rhizoctonia solani</name>
    <dbReference type="NCBI Taxonomy" id="456999"/>
    <lineage>
        <taxon>Eukaryota</taxon>
        <taxon>Fungi</taxon>
        <taxon>Dikarya</taxon>
        <taxon>Basidiomycota</taxon>
        <taxon>Agaricomycotina</taxon>
        <taxon>Agaricomycetes</taxon>
        <taxon>Cantharellales</taxon>
        <taxon>Ceratobasidiaceae</taxon>
        <taxon>Rhizoctonia</taxon>
    </lineage>
</organism>
<reference evidence="1" key="1">
    <citation type="submission" date="2021-01" db="EMBL/GenBank/DDBJ databases">
        <authorList>
            <person name="Kaushik A."/>
        </authorList>
    </citation>
    <scope>NUCLEOTIDE SEQUENCE</scope>
    <source>
        <strain evidence="1">AG3-1AP</strain>
    </source>
</reference>
<sequence>MIERPQNNRLQLVYKRQLPYIAKPSRTSRLAVRAGLKKDRKSSIDDTVEEAYTFLLRHFKPGDEVVLRVDPYLEKYETPLINTAANLARHLLDGTRPSGLSSIRLGNDTDVSVQRIPIHCIVVL</sequence>
<evidence type="ECO:0000313" key="1">
    <source>
        <dbReference type="EMBL" id="CAE6386005.1"/>
    </source>
</evidence>
<protein>
    <submittedName>
        <fullName evidence="1">Uncharacterized protein</fullName>
    </submittedName>
</protein>
<accession>A0A8H3A3J0</accession>
<dbReference type="AlphaFoldDB" id="A0A8H3A3J0"/>
<comment type="caution">
    <text evidence="1">The sequence shown here is derived from an EMBL/GenBank/DDBJ whole genome shotgun (WGS) entry which is preliminary data.</text>
</comment>
<dbReference type="EMBL" id="CAJMWV010000289">
    <property type="protein sequence ID" value="CAE6386005.1"/>
    <property type="molecule type" value="Genomic_DNA"/>
</dbReference>
<proteinExistence type="predicted"/>
<gene>
    <name evidence="1" type="ORF">RDB_LOCUS5574</name>
</gene>
<evidence type="ECO:0000313" key="2">
    <source>
        <dbReference type="Proteomes" id="UP000663831"/>
    </source>
</evidence>
<name>A0A8H3A3J0_9AGAM</name>